<feature type="compositionally biased region" description="Basic and acidic residues" evidence="9">
    <location>
        <begin position="168"/>
        <end position="179"/>
    </location>
</feature>
<keyword evidence="2" id="KW-0479">Metal-binding</keyword>
<dbReference type="PROSITE" id="PS01358">
    <property type="entry name" value="ZF_RANBP2_1"/>
    <property type="match status" value="1"/>
</dbReference>
<dbReference type="InterPro" id="IPR001876">
    <property type="entry name" value="Znf_RanBP2"/>
</dbReference>
<keyword evidence="12" id="KW-1185">Reference proteome</keyword>
<evidence type="ECO:0000256" key="8">
    <source>
        <dbReference type="PROSITE-ProRule" id="PRU00322"/>
    </source>
</evidence>
<evidence type="ECO:0000256" key="3">
    <source>
        <dbReference type="ARBA" id="ARBA00022737"/>
    </source>
</evidence>
<evidence type="ECO:0000256" key="2">
    <source>
        <dbReference type="ARBA" id="ARBA00022723"/>
    </source>
</evidence>
<comment type="caution">
    <text evidence="11">The sequence shown here is derived from an EMBL/GenBank/DDBJ whole genome shotgun (WGS) entry which is preliminary data.</text>
</comment>
<dbReference type="GO" id="GO:0003723">
    <property type="term" value="F:RNA binding"/>
    <property type="evidence" value="ECO:0007669"/>
    <property type="project" value="UniProtKB-KW"/>
</dbReference>
<dbReference type="AlphaFoldDB" id="A0A3M7P617"/>
<dbReference type="EMBL" id="REGN01012996">
    <property type="protein sequence ID" value="RMZ94515.1"/>
    <property type="molecule type" value="Genomic_DNA"/>
</dbReference>
<dbReference type="PROSITE" id="PS50199">
    <property type="entry name" value="ZF_RANBP2_2"/>
    <property type="match status" value="1"/>
</dbReference>
<sequence>MGKKPRVRQDSNGFDIVPDECSKSSKASIGKKAAEKSGGLFSADDWMCKSCGNINWARRFVCNMCNAPKFQKNEARTGNGGGYNEREGVEYKERTESDDEYDEFGRIKKKFRASDRKQDDFEDKKPKKNDEENVDLAKYKLDDSVDEDEDEDDDDFDPSKYDLIGDLSDSKKSDPESRGKSSHSRSRSSSRRSKKGSSSRSRSRSRRRSSERYHPVLTGLKSILGVEAGAGIEGIRNIEK</sequence>
<dbReference type="GO" id="GO:0001530">
    <property type="term" value="F:lipopolysaccharide binding"/>
    <property type="evidence" value="ECO:0007669"/>
    <property type="project" value="TreeGrafter"/>
</dbReference>
<feature type="compositionally biased region" description="Basic and acidic residues" evidence="9">
    <location>
        <begin position="84"/>
        <end position="95"/>
    </location>
</feature>
<keyword evidence="4 8" id="KW-0863">Zinc-finger</keyword>
<dbReference type="Proteomes" id="UP000276133">
    <property type="component" value="Unassembled WGS sequence"/>
</dbReference>
<dbReference type="GO" id="GO:0005634">
    <property type="term" value="C:nucleus"/>
    <property type="evidence" value="ECO:0007669"/>
    <property type="project" value="UniProtKB-SubCell"/>
</dbReference>
<gene>
    <name evidence="11" type="ORF">BpHYR1_009039</name>
</gene>
<reference evidence="11 12" key="1">
    <citation type="journal article" date="2018" name="Sci. Rep.">
        <title>Genomic signatures of local adaptation to the degree of environmental predictability in rotifers.</title>
        <authorList>
            <person name="Franch-Gras L."/>
            <person name="Hahn C."/>
            <person name="Garcia-Roger E.M."/>
            <person name="Carmona M.J."/>
            <person name="Serra M."/>
            <person name="Gomez A."/>
        </authorList>
    </citation>
    <scope>NUCLEOTIDE SEQUENCE [LARGE SCALE GENOMIC DNA]</scope>
    <source>
        <strain evidence="11">HYR1</strain>
    </source>
</reference>
<evidence type="ECO:0000256" key="5">
    <source>
        <dbReference type="ARBA" id="ARBA00022833"/>
    </source>
</evidence>
<feature type="compositionally biased region" description="Basic and acidic residues" evidence="9">
    <location>
        <begin position="112"/>
        <end position="143"/>
    </location>
</feature>
<dbReference type="SUPFAM" id="SSF90209">
    <property type="entry name" value="Ran binding protein zinc finger-like"/>
    <property type="match status" value="1"/>
</dbReference>
<feature type="domain" description="RanBP2-type" evidence="10">
    <location>
        <begin position="42"/>
        <end position="71"/>
    </location>
</feature>
<evidence type="ECO:0000256" key="1">
    <source>
        <dbReference type="ARBA" id="ARBA00004123"/>
    </source>
</evidence>
<evidence type="ECO:0000259" key="10">
    <source>
        <dbReference type="PROSITE" id="PS50199"/>
    </source>
</evidence>
<feature type="region of interest" description="Disordered" evidence="9">
    <location>
        <begin position="71"/>
        <end position="218"/>
    </location>
</feature>
<evidence type="ECO:0000256" key="7">
    <source>
        <dbReference type="ARBA" id="ARBA00023242"/>
    </source>
</evidence>
<dbReference type="PANTHER" id="PTHR12999">
    <property type="entry name" value="ZINC FINGER RAN-BINDING DOMAIN-CONTAINING PROTEIN 2 ZRANB2-RELATED"/>
    <property type="match status" value="1"/>
</dbReference>
<evidence type="ECO:0000256" key="6">
    <source>
        <dbReference type="ARBA" id="ARBA00022884"/>
    </source>
</evidence>
<feature type="compositionally biased region" description="Acidic residues" evidence="9">
    <location>
        <begin position="144"/>
        <end position="156"/>
    </location>
</feature>
<dbReference type="OrthoDB" id="1878647at2759"/>
<name>A0A3M7P617_BRAPC</name>
<dbReference type="SMART" id="SM00547">
    <property type="entry name" value="ZnF_RBZ"/>
    <property type="match status" value="1"/>
</dbReference>
<evidence type="ECO:0000313" key="11">
    <source>
        <dbReference type="EMBL" id="RMZ94515.1"/>
    </source>
</evidence>
<dbReference type="PANTHER" id="PTHR12999:SF17">
    <property type="entry name" value="ZINC FINGER RAN-BINDING DOMAIN-CONTAINING PROTEIN 2"/>
    <property type="match status" value="1"/>
</dbReference>
<keyword evidence="5" id="KW-0862">Zinc</keyword>
<dbReference type="InterPro" id="IPR036443">
    <property type="entry name" value="Znf_RanBP2_sf"/>
</dbReference>
<dbReference type="GO" id="GO:0008270">
    <property type="term" value="F:zinc ion binding"/>
    <property type="evidence" value="ECO:0007669"/>
    <property type="project" value="UniProtKB-KW"/>
</dbReference>
<evidence type="ECO:0000256" key="4">
    <source>
        <dbReference type="ARBA" id="ARBA00022771"/>
    </source>
</evidence>
<dbReference type="Gene3D" id="4.10.1060.10">
    <property type="entry name" value="Zinc finger, RanBP2-type"/>
    <property type="match status" value="1"/>
</dbReference>
<protein>
    <submittedName>
        <fullName evidence="11">Zinc finger Ran-binding domain-containing 2-like isoform X1</fullName>
    </submittedName>
</protein>
<comment type="subcellular location">
    <subcellularLocation>
        <location evidence="1">Nucleus</location>
    </subcellularLocation>
</comment>
<accession>A0A3M7P617</accession>
<proteinExistence type="predicted"/>
<evidence type="ECO:0000313" key="12">
    <source>
        <dbReference type="Proteomes" id="UP000276133"/>
    </source>
</evidence>
<organism evidence="11 12">
    <name type="scientific">Brachionus plicatilis</name>
    <name type="common">Marine rotifer</name>
    <name type="synonym">Brachionus muelleri</name>
    <dbReference type="NCBI Taxonomy" id="10195"/>
    <lineage>
        <taxon>Eukaryota</taxon>
        <taxon>Metazoa</taxon>
        <taxon>Spiralia</taxon>
        <taxon>Gnathifera</taxon>
        <taxon>Rotifera</taxon>
        <taxon>Eurotatoria</taxon>
        <taxon>Monogononta</taxon>
        <taxon>Pseudotrocha</taxon>
        <taxon>Ploima</taxon>
        <taxon>Brachionidae</taxon>
        <taxon>Brachionus</taxon>
    </lineage>
</organism>
<keyword evidence="7" id="KW-0539">Nucleus</keyword>
<keyword evidence="3" id="KW-0677">Repeat</keyword>
<evidence type="ECO:0000256" key="9">
    <source>
        <dbReference type="SAM" id="MobiDB-lite"/>
    </source>
</evidence>
<feature type="compositionally biased region" description="Basic residues" evidence="9">
    <location>
        <begin position="180"/>
        <end position="207"/>
    </location>
</feature>
<dbReference type="FunFam" id="4.10.1060.10:FF:000004">
    <property type="entry name" value="Zinc finger Ran-binding domain-containing protein 2"/>
    <property type="match status" value="1"/>
</dbReference>
<keyword evidence="6" id="KW-0694">RNA-binding</keyword>
<dbReference type="STRING" id="10195.A0A3M7P617"/>